<feature type="compositionally biased region" description="Basic and acidic residues" evidence="1">
    <location>
        <begin position="225"/>
        <end position="238"/>
    </location>
</feature>
<sequence>MHYTYTLTPNELIVEAGGRPYSEKVDDTETPAPDVLLDQDRSRVRRGTPDCRAEKGMGAPARRRAVSVGHRPAARQQRADRRAPHGLADRAVLARVEQGETAGKKNGRRAAVECVDRRERPGASTAAAYVHHEPRDAAVGPPARALLRARVRIADGAQHRHAPARVPRSPAQREHGQGARRRAKRGGRRLRRPRRGAKRQELPARAIGRARSAVLRAAHATEPAEGARSRGHHEGDARRRFRYVRRAGHAPAQPAGRRADARLHAGPVRSVAGRIRRAVRQRRARACESCVVTRRAPKRGPTHGAPRVCIAIARRASVATRSRRLDRDEAKISMRRRARRPVRWPTAVHADAHRATRALAVGLSCPAHVRPQRRNVHAVHPAFPGSRSRTTFFRGDAQRRARLSRRSRRRRSNRAERRIRGGGVAARSRARRARPRSGVVRFGGPDARAQAQLKRPRLRPSPRTARRHADPRLDDAAAKPRCVEPRRSLRSLRAQAPQRRASPHAKAGACPLQSR</sequence>
<evidence type="ECO:0000313" key="2">
    <source>
        <dbReference type="EMBL" id="ABA53301.1"/>
    </source>
</evidence>
<dbReference type="AlphaFoldDB" id="Q3JKV0"/>
<feature type="region of interest" description="Disordered" evidence="1">
    <location>
        <begin position="217"/>
        <end position="238"/>
    </location>
</feature>
<feature type="compositionally biased region" description="Basic residues" evidence="1">
    <location>
        <begin position="400"/>
        <end position="412"/>
    </location>
</feature>
<dbReference type="HOGENOM" id="CLU_528614_0_0_4"/>
<name>Q3JKV0_BURP1</name>
<feature type="region of interest" description="Disordered" evidence="1">
    <location>
        <begin position="44"/>
        <end position="84"/>
    </location>
</feature>
<feature type="compositionally biased region" description="Basic residues" evidence="1">
    <location>
        <begin position="178"/>
        <end position="197"/>
    </location>
</feature>
<dbReference type="KEGG" id="bpm:BURPS1710b_A0645"/>
<organism evidence="2 3">
    <name type="scientific">Burkholderia pseudomallei (strain 1710b)</name>
    <dbReference type="NCBI Taxonomy" id="320372"/>
    <lineage>
        <taxon>Bacteria</taxon>
        <taxon>Pseudomonadati</taxon>
        <taxon>Pseudomonadota</taxon>
        <taxon>Betaproteobacteria</taxon>
        <taxon>Burkholderiales</taxon>
        <taxon>Burkholderiaceae</taxon>
        <taxon>Burkholderia</taxon>
        <taxon>pseudomallei group</taxon>
    </lineage>
</organism>
<feature type="compositionally biased region" description="Basic residues" evidence="1">
    <location>
        <begin position="454"/>
        <end position="466"/>
    </location>
</feature>
<feature type="compositionally biased region" description="Basic and acidic residues" evidence="1">
    <location>
        <begin position="44"/>
        <end position="55"/>
    </location>
</feature>
<accession>Q3JKV0</accession>
<feature type="region of interest" description="Disordered" evidence="1">
    <location>
        <begin position="157"/>
        <end position="202"/>
    </location>
</feature>
<dbReference type="EMBL" id="CP000125">
    <property type="protein sequence ID" value="ABA53301.1"/>
    <property type="molecule type" value="Genomic_DNA"/>
</dbReference>
<protein>
    <submittedName>
        <fullName evidence="2">Uncharacterized protein</fullName>
    </submittedName>
</protein>
<reference evidence="2 3" key="1">
    <citation type="submission" date="2005-09" db="EMBL/GenBank/DDBJ databases">
        <authorList>
            <person name="Woods D.E."/>
            <person name="Nierman W.C."/>
        </authorList>
    </citation>
    <scope>NUCLEOTIDE SEQUENCE [LARGE SCALE GENOMIC DNA]</scope>
    <source>
        <strain evidence="2 3">1710b</strain>
    </source>
</reference>
<evidence type="ECO:0000256" key="1">
    <source>
        <dbReference type="SAM" id="MobiDB-lite"/>
    </source>
</evidence>
<gene>
    <name evidence="2" type="ordered locus">BURPS1710b_A0645</name>
</gene>
<feature type="region of interest" description="Disordered" evidence="1">
    <location>
        <begin position="381"/>
        <end position="515"/>
    </location>
</feature>
<feature type="compositionally biased region" description="Basic and acidic residues" evidence="1">
    <location>
        <begin position="467"/>
        <end position="487"/>
    </location>
</feature>
<evidence type="ECO:0000313" key="3">
    <source>
        <dbReference type="Proteomes" id="UP000002700"/>
    </source>
</evidence>
<dbReference type="EnsemblBacteria" id="ABA53301">
    <property type="protein sequence ID" value="ABA53301"/>
    <property type="gene ID" value="BURPS1710b_A0645"/>
</dbReference>
<proteinExistence type="predicted"/>
<dbReference type="Proteomes" id="UP000002700">
    <property type="component" value="Chromosome II"/>
</dbReference>